<organism evidence="3 4">
    <name type="scientific">Castilleja foliolosa</name>
    <dbReference type="NCBI Taxonomy" id="1961234"/>
    <lineage>
        <taxon>Eukaryota</taxon>
        <taxon>Viridiplantae</taxon>
        <taxon>Streptophyta</taxon>
        <taxon>Embryophyta</taxon>
        <taxon>Tracheophyta</taxon>
        <taxon>Spermatophyta</taxon>
        <taxon>Magnoliopsida</taxon>
        <taxon>eudicotyledons</taxon>
        <taxon>Gunneridae</taxon>
        <taxon>Pentapetalae</taxon>
        <taxon>asterids</taxon>
        <taxon>lamiids</taxon>
        <taxon>Lamiales</taxon>
        <taxon>Orobanchaceae</taxon>
        <taxon>Pedicularideae</taxon>
        <taxon>Castillejinae</taxon>
        <taxon>Castilleja</taxon>
    </lineage>
</organism>
<dbReference type="PROSITE" id="PS50077">
    <property type="entry name" value="HEAT_REPEAT"/>
    <property type="match status" value="2"/>
</dbReference>
<feature type="repeat" description="HEAT" evidence="2">
    <location>
        <begin position="199"/>
        <end position="237"/>
    </location>
</feature>
<dbReference type="EMBL" id="JAVIJP010000005">
    <property type="protein sequence ID" value="KAL3654179.1"/>
    <property type="molecule type" value="Genomic_DNA"/>
</dbReference>
<dbReference type="SUPFAM" id="SSF48371">
    <property type="entry name" value="ARM repeat"/>
    <property type="match status" value="1"/>
</dbReference>
<accession>A0ABD3EIV6</accession>
<dbReference type="PANTHER" id="PTHR10648:SF36">
    <property type="entry name" value="SERINE_THREONINE-PROTEIN PHOSPHATASE 2A 65 KDA REGULATORY SUBUNIT A BETA ISOFORM-RELATED"/>
    <property type="match status" value="1"/>
</dbReference>
<dbReference type="AlphaFoldDB" id="A0ABD3EIV6"/>
<evidence type="ECO:0000313" key="3">
    <source>
        <dbReference type="EMBL" id="KAL3654179.1"/>
    </source>
</evidence>
<name>A0ABD3EIV6_9LAMI</name>
<reference evidence="4" key="1">
    <citation type="journal article" date="2024" name="IScience">
        <title>Strigolactones Initiate the Formation of Haustorium-like Structures in Castilleja.</title>
        <authorList>
            <person name="Buerger M."/>
            <person name="Peterson D."/>
            <person name="Chory J."/>
        </authorList>
    </citation>
    <scope>NUCLEOTIDE SEQUENCE [LARGE SCALE GENOMIC DNA]</scope>
</reference>
<dbReference type="InterPro" id="IPR021133">
    <property type="entry name" value="HEAT_type_2"/>
</dbReference>
<protein>
    <submittedName>
        <fullName evidence="3">Uncharacterized protein</fullName>
    </submittedName>
</protein>
<dbReference type="Gene3D" id="1.25.10.10">
    <property type="entry name" value="Leucine-rich Repeat Variant"/>
    <property type="match status" value="1"/>
</dbReference>
<comment type="caution">
    <text evidence="3">The sequence shown here is derived from an EMBL/GenBank/DDBJ whole genome shotgun (WGS) entry which is preliminary data.</text>
</comment>
<dbReference type="InterPro" id="IPR016024">
    <property type="entry name" value="ARM-type_fold"/>
</dbReference>
<feature type="repeat" description="HEAT" evidence="2">
    <location>
        <begin position="160"/>
        <end position="198"/>
    </location>
</feature>
<sequence length="403" mass="44774">MATVNDPLALLKEELMNGNIALRLNCILRLFTTARALGEERTRNELIPFLSEDDDDELVLGAMVEELGYFIPYVGGVEHAHVLLPPLEMFCTEGETCVRDKAVESLCRIGSQMRDNDLINSFVPVVKRLAAGESFTARASACGLFHVAYPSAPDMLKTELRSIYRLLCQDDKEPVRKAAATNLGKFAATIESAYIKTDVVPMLEDFIHDDEYSLRLLAVEVCAALCKLLEPHGCVADILPLFDNFSQVTCCKPKYAVDSYIGAVSKGERRRRDNTSVQNEFFIVKVTADFNGDGESFDKLAQSEAICNICSLVLQEDISLLKGKCKCNSYLVHKKCQIKSPQNKVQCDACSENINYIPVYLSRLGGGEHQHQLPASSESVEKMVFEAILSQKWLKQCIAVPNI</sequence>
<evidence type="ECO:0000256" key="2">
    <source>
        <dbReference type="PROSITE-ProRule" id="PRU00103"/>
    </source>
</evidence>
<dbReference type="InterPro" id="IPR011989">
    <property type="entry name" value="ARM-like"/>
</dbReference>
<dbReference type="PANTHER" id="PTHR10648">
    <property type="entry name" value="SERINE/THREONINE-PROTEIN PHOSPHATASE PP2A 65 KDA REGULATORY SUBUNIT"/>
    <property type="match status" value="1"/>
</dbReference>
<dbReference type="InterPro" id="IPR051023">
    <property type="entry name" value="PP2A_Regulatory_Subunit_A"/>
</dbReference>
<gene>
    <name evidence="3" type="ORF">CASFOL_003860</name>
</gene>
<evidence type="ECO:0000256" key="1">
    <source>
        <dbReference type="ARBA" id="ARBA00022737"/>
    </source>
</evidence>
<dbReference type="Proteomes" id="UP001632038">
    <property type="component" value="Unassembled WGS sequence"/>
</dbReference>
<keyword evidence="1" id="KW-0677">Repeat</keyword>
<proteinExistence type="predicted"/>
<evidence type="ECO:0000313" key="4">
    <source>
        <dbReference type="Proteomes" id="UP001632038"/>
    </source>
</evidence>
<keyword evidence="4" id="KW-1185">Reference proteome</keyword>